<dbReference type="EMBL" id="PGOL01000055">
    <property type="protein sequence ID" value="PKI78324.1"/>
    <property type="molecule type" value="Genomic_DNA"/>
</dbReference>
<evidence type="ECO:0000256" key="6">
    <source>
        <dbReference type="ARBA" id="ARBA00022729"/>
    </source>
</evidence>
<evidence type="ECO:0000256" key="12">
    <source>
        <dbReference type="SAM" id="MobiDB-lite"/>
    </source>
</evidence>
<feature type="domain" description="Disease resistance R13L4/SHOC-2-like LRR" evidence="16">
    <location>
        <begin position="122"/>
        <end position="316"/>
    </location>
</feature>
<organism evidence="17 19">
    <name type="scientific">Punica granatum</name>
    <name type="common">Pomegranate</name>
    <dbReference type="NCBI Taxonomy" id="22663"/>
    <lineage>
        <taxon>Eukaryota</taxon>
        <taxon>Viridiplantae</taxon>
        <taxon>Streptophyta</taxon>
        <taxon>Embryophyta</taxon>
        <taxon>Tracheophyta</taxon>
        <taxon>Spermatophyta</taxon>
        <taxon>Magnoliopsida</taxon>
        <taxon>eudicotyledons</taxon>
        <taxon>Gunneridae</taxon>
        <taxon>Pentapetalae</taxon>
        <taxon>rosids</taxon>
        <taxon>malvids</taxon>
        <taxon>Myrtales</taxon>
        <taxon>Lythraceae</taxon>
        <taxon>Punica</taxon>
    </lineage>
</organism>
<dbReference type="EMBL" id="MTKT01000666">
    <property type="protein sequence ID" value="OWM89751.1"/>
    <property type="molecule type" value="Genomic_DNA"/>
</dbReference>
<dbReference type="Pfam" id="PF08263">
    <property type="entry name" value="LRRNT_2"/>
    <property type="match status" value="1"/>
</dbReference>
<keyword evidence="20" id="KW-1185">Reference proteome</keyword>
<evidence type="ECO:0000256" key="9">
    <source>
        <dbReference type="ARBA" id="ARBA00023136"/>
    </source>
</evidence>
<dbReference type="Gene3D" id="3.80.10.10">
    <property type="entry name" value="Ribonuclease Inhibitor"/>
    <property type="match status" value="5"/>
</dbReference>
<evidence type="ECO:0000256" key="2">
    <source>
        <dbReference type="ARBA" id="ARBA00009592"/>
    </source>
</evidence>
<feature type="transmembrane region" description="Helical" evidence="13">
    <location>
        <begin position="926"/>
        <end position="949"/>
    </location>
</feature>
<dbReference type="STRING" id="22663.A0A218XZ05"/>
<proteinExistence type="inferred from homology"/>
<dbReference type="InterPro" id="IPR001611">
    <property type="entry name" value="Leu-rich_rpt"/>
</dbReference>
<evidence type="ECO:0000313" key="19">
    <source>
        <dbReference type="Proteomes" id="UP000197138"/>
    </source>
</evidence>
<dbReference type="SMART" id="SM00369">
    <property type="entry name" value="LRR_TYP"/>
    <property type="match status" value="8"/>
</dbReference>
<comment type="caution">
    <text evidence="17">The sequence shown here is derived from an EMBL/GenBank/DDBJ whole genome shotgun (WGS) entry which is preliminary data.</text>
</comment>
<evidence type="ECO:0000313" key="17">
    <source>
        <dbReference type="EMBL" id="OWM89751.1"/>
    </source>
</evidence>
<dbReference type="SUPFAM" id="SSF52058">
    <property type="entry name" value="L domain-like"/>
    <property type="match status" value="2"/>
</dbReference>
<feature type="chain" id="PRO_5014072113" evidence="14">
    <location>
        <begin position="29"/>
        <end position="992"/>
    </location>
</feature>
<dbReference type="Proteomes" id="UP000197138">
    <property type="component" value="Unassembled WGS sequence"/>
</dbReference>
<feature type="region of interest" description="Disordered" evidence="12">
    <location>
        <begin position="896"/>
        <end position="917"/>
    </location>
</feature>
<name>A0A218XZ05_PUNGR</name>
<reference evidence="19" key="1">
    <citation type="journal article" date="2017" name="Plant J.">
        <title>The pomegranate (Punica granatum L.) genome and the genomics of punicalagin biosynthesis.</title>
        <authorList>
            <person name="Qin G."/>
            <person name="Xu C."/>
            <person name="Ming R."/>
            <person name="Tang H."/>
            <person name="Guyot R."/>
            <person name="Kramer E.M."/>
            <person name="Hu Y."/>
            <person name="Yi X."/>
            <person name="Qi Y."/>
            <person name="Xu X."/>
            <person name="Gao Z."/>
            <person name="Pan H."/>
            <person name="Jian J."/>
            <person name="Tian Y."/>
            <person name="Yue Z."/>
            <person name="Xu Y."/>
        </authorList>
    </citation>
    <scope>NUCLEOTIDE SEQUENCE [LARGE SCALE GENOMIC DNA]</scope>
    <source>
        <strain evidence="19">cv. Dabenzi</strain>
    </source>
</reference>
<gene>
    <name evidence="17" type="ORF">CDL15_Pgr024499</name>
    <name evidence="18" type="ORF">CRG98_001267</name>
</gene>
<keyword evidence="5 13" id="KW-0812">Transmembrane</keyword>
<dbReference type="Pfam" id="PF23598">
    <property type="entry name" value="LRR_14"/>
    <property type="match status" value="1"/>
</dbReference>
<dbReference type="GeneID" id="116200580"/>
<dbReference type="PANTHER" id="PTHR48063">
    <property type="entry name" value="LRR RECEPTOR-LIKE KINASE"/>
    <property type="match status" value="1"/>
</dbReference>
<evidence type="ECO:0000256" key="7">
    <source>
        <dbReference type="ARBA" id="ARBA00022737"/>
    </source>
</evidence>
<evidence type="ECO:0000256" key="1">
    <source>
        <dbReference type="ARBA" id="ARBA00004251"/>
    </source>
</evidence>
<dbReference type="InterPro" id="IPR013210">
    <property type="entry name" value="LRR_N_plant-typ"/>
</dbReference>
<feature type="signal peptide" evidence="14">
    <location>
        <begin position="1"/>
        <end position="28"/>
    </location>
</feature>
<dbReference type="FunFam" id="3.80.10.10:FF:000213">
    <property type="entry name" value="Tyrosine-sulfated glycopeptide receptor 1"/>
    <property type="match status" value="1"/>
</dbReference>
<protein>
    <submittedName>
        <fullName evidence="17">Uncharacterized protein</fullName>
    </submittedName>
</protein>
<dbReference type="InterPro" id="IPR032675">
    <property type="entry name" value="LRR_dom_sf"/>
</dbReference>
<dbReference type="AlphaFoldDB" id="A0A218XZ05"/>
<evidence type="ECO:0000313" key="20">
    <source>
        <dbReference type="Proteomes" id="UP000233551"/>
    </source>
</evidence>
<keyword evidence="11" id="KW-0325">Glycoprotein</keyword>
<evidence type="ECO:0000313" key="18">
    <source>
        <dbReference type="EMBL" id="PKI78324.1"/>
    </source>
</evidence>
<evidence type="ECO:0000256" key="5">
    <source>
        <dbReference type="ARBA" id="ARBA00022692"/>
    </source>
</evidence>
<evidence type="ECO:0000256" key="8">
    <source>
        <dbReference type="ARBA" id="ARBA00022989"/>
    </source>
</evidence>
<keyword evidence="10" id="KW-0675">Receptor</keyword>
<comment type="similarity">
    <text evidence="2">Belongs to the RLP family.</text>
</comment>
<dbReference type="Pfam" id="PF00560">
    <property type="entry name" value="LRR_1"/>
    <property type="match status" value="8"/>
</dbReference>
<evidence type="ECO:0000256" key="13">
    <source>
        <dbReference type="SAM" id="Phobius"/>
    </source>
</evidence>
<dbReference type="GO" id="GO:0005886">
    <property type="term" value="C:plasma membrane"/>
    <property type="evidence" value="ECO:0007669"/>
    <property type="project" value="UniProtKB-SubCell"/>
</dbReference>
<evidence type="ECO:0000256" key="14">
    <source>
        <dbReference type="SAM" id="SignalP"/>
    </source>
</evidence>
<dbReference type="Proteomes" id="UP000233551">
    <property type="component" value="Unassembled WGS sequence"/>
</dbReference>
<keyword evidence="4" id="KW-0433">Leucine-rich repeat</keyword>
<feature type="compositionally biased region" description="Basic and acidic residues" evidence="12">
    <location>
        <begin position="905"/>
        <end position="917"/>
    </location>
</feature>
<evidence type="ECO:0000256" key="10">
    <source>
        <dbReference type="ARBA" id="ARBA00023170"/>
    </source>
</evidence>
<keyword evidence="9 13" id="KW-0472">Membrane</keyword>
<feature type="domain" description="Leucine-rich repeat-containing N-terminal plant-type" evidence="15">
    <location>
        <begin position="41"/>
        <end position="77"/>
    </location>
</feature>
<reference evidence="17" key="2">
    <citation type="submission" date="2017-06" db="EMBL/GenBank/DDBJ databases">
        <title>The pomegranate genome and the genomics of punicalagin biosynthesis.</title>
        <authorList>
            <person name="Xu C."/>
        </authorList>
    </citation>
    <scope>NUCLEOTIDE SEQUENCE [LARGE SCALE GENOMIC DNA]</scope>
    <source>
        <tissue evidence="17">Fresh leaf</tissue>
    </source>
</reference>
<dbReference type="InterPro" id="IPR003591">
    <property type="entry name" value="Leu-rich_rpt_typical-subtyp"/>
</dbReference>
<keyword evidence="7" id="KW-0677">Repeat</keyword>
<dbReference type="InterPro" id="IPR046956">
    <property type="entry name" value="RLP23-like"/>
</dbReference>
<dbReference type="FunFam" id="3.80.10.10:FF:000383">
    <property type="entry name" value="Leucine-rich repeat receptor protein kinase EMS1"/>
    <property type="match status" value="2"/>
</dbReference>
<keyword evidence="8 13" id="KW-1133">Transmembrane helix</keyword>
<evidence type="ECO:0000259" key="16">
    <source>
        <dbReference type="Pfam" id="PF23598"/>
    </source>
</evidence>
<reference evidence="18 20" key="3">
    <citation type="submission" date="2017-11" db="EMBL/GenBank/DDBJ databases">
        <title>De-novo sequencing of pomegranate (Punica granatum L.) genome.</title>
        <authorList>
            <person name="Akparov Z."/>
            <person name="Amiraslanov A."/>
            <person name="Hajiyeva S."/>
            <person name="Abbasov M."/>
            <person name="Kaur K."/>
            <person name="Hamwieh A."/>
            <person name="Solovyev V."/>
            <person name="Salamov A."/>
            <person name="Braich B."/>
            <person name="Kosarev P."/>
            <person name="Mahmoud A."/>
            <person name="Hajiyev E."/>
            <person name="Babayeva S."/>
            <person name="Izzatullayeva V."/>
            <person name="Mammadov A."/>
            <person name="Mammadov A."/>
            <person name="Sharifova S."/>
            <person name="Ojaghi J."/>
            <person name="Eynullazada K."/>
            <person name="Bayramov B."/>
            <person name="Abdulazimova A."/>
            <person name="Shahmuradov I."/>
        </authorList>
    </citation>
    <scope>NUCLEOTIDE SEQUENCE [LARGE SCALE GENOMIC DNA]</scope>
    <source>
        <strain evidence="18">AG2017</strain>
        <strain evidence="20">cv. AG2017</strain>
        <tissue evidence="18">Leaf</tissue>
    </source>
</reference>
<evidence type="ECO:0000256" key="11">
    <source>
        <dbReference type="ARBA" id="ARBA00023180"/>
    </source>
</evidence>
<comment type="subcellular location">
    <subcellularLocation>
        <location evidence="1">Cell membrane</location>
        <topology evidence="1">Single-pass type I membrane protein</topology>
    </subcellularLocation>
</comment>
<dbReference type="SUPFAM" id="SSF52047">
    <property type="entry name" value="RNI-like"/>
    <property type="match status" value="1"/>
</dbReference>
<evidence type="ECO:0000256" key="4">
    <source>
        <dbReference type="ARBA" id="ARBA00022614"/>
    </source>
</evidence>
<accession>A0A218XZ05</accession>
<evidence type="ECO:0000259" key="15">
    <source>
        <dbReference type="Pfam" id="PF08263"/>
    </source>
</evidence>
<dbReference type="PRINTS" id="PR00019">
    <property type="entry name" value="LEURICHRPT"/>
</dbReference>
<dbReference type="InterPro" id="IPR055414">
    <property type="entry name" value="LRR_R13L4/SHOC2-like"/>
</dbReference>
<evidence type="ECO:0000256" key="3">
    <source>
        <dbReference type="ARBA" id="ARBA00022475"/>
    </source>
</evidence>
<keyword evidence="3" id="KW-1003">Cell membrane</keyword>
<dbReference type="OrthoDB" id="749832at2759"/>
<keyword evidence="6 14" id="KW-0732">Signal</keyword>
<sequence length="992" mass="109979">MASASKKATFLLTPVLFLSLILCPEATGNFPSSNITTCYPKEREALLRFKNGLIDSSRWLSSWRGLDCCEWPGVACDGSTGHVRRLDLKSPDFCTDYMVREDGDPESYMLQCLSGELSPALLDLKYLRYLDLSSNNFQGIPIPDFIGSMKSLRHLDLSLASFGGLVPSSLGNLSKLQYLDLTVDFYSSWGLWVSDLGWLSGLSSLNNLRLVGVNLSAASDHWLKNVAELSSLVELSLVGCGLSIFPTHSVPWNFTSLSTLDLSDNNFNSSIPKWIFEIGSLVELRMSTTYLVGALPAMEEASLCNLQKLDLSFNNLTGDVKGLALGLSGCSNSSLEKLDLMENKFHGDLPDSLGSHGYLRVLLLNQNSFSGSIPSSLGNLSRLEELNLSENELNGTIPENIGGLSELTILGLLSNSWEGTVSEDHFWNLTKLTDLSLSSAKLGRMRFRVRRDWVPVFDLKSIWISNCPMGPGFPEWLKSQKKLSTIVLSNAEISDTVPHWLWGISQQIGQLDLSRNHILGTLPSSLSFDFPATVNLASNHFEGPFPLWLGINKLSLRYNLISGEIPSHIDLYMSRLKYLDVANNSLMGKIPASISKVKNLAYLDLSQNFLSGHIFSGWTEMPNLKILDLSWNNLSGAIPRKMCSLFPLLEWLKLSTNNISGKLFSSSLNCSRLFTLDLGENRLHGPIPNWTLTSLNSVSELILRANNFTGNFPEQLCCSPILHVLDLANNGLSGSIPRCLADMDGMKSYQPYYQLPPEFHSFYSGNIELNMKDRPMKYYELIPLVNLIDLSRNNLSGEIPEEITSLSFLGALRLSENHLTGKIPQNISLLTKLETLDLSSNHISGAIPASMSSMTLLVHLNLSFNNLSGPIPFENQFQTFDVPLFEGNPGLCGPPLTTSCSTPADQDRKHGDNGGEGGDKGDLEDLWLYIWTGSGFLLGFWSVCGSLAIKKSWRHAYFQFVGRVMDRLYVFVVVHIARLRRKLTERRGQSEN</sequence>
<dbReference type="PANTHER" id="PTHR48063:SF29">
    <property type="entry name" value="LRR RECEPTOR-LIKE KINASE FAMILY PROTEIN"/>
    <property type="match status" value="1"/>
</dbReference>